<keyword evidence="5" id="KW-0624">Polysaccharide degradation</keyword>
<keyword evidence="1 6" id="KW-0732">Signal</keyword>
<dbReference type="InterPro" id="IPR001919">
    <property type="entry name" value="CBD2"/>
</dbReference>
<dbReference type="GO" id="GO:0030247">
    <property type="term" value="F:polysaccharide binding"/>
    <property type="evidence" value="ECO:0007669"/>
    <property type="project" value="UniProtKB-UniRule"/>
</dbReference>
<reference evidence="9 10" key="1">
    <citation type="submission" date="2018-03" db="EMBL/GenBank/DDBJ databases">
        <title>Genomic Encyclopedia of Archaeal and Bacterial Type Strains, Phase II (KMG-II): from individual species to whole genera.</title>
        <authorList>
            <person name="Goeker M."/>
        </authorList>
    </citation>
    <scope>NUCLEOTIDE SEQUENCE [LARGE SCALE GENOMIC DNA]</scope>
    <source>
        <strain evidence="9 10">DSM 44720</strain>
    </source>
</reference>
<dbReference type="Proteomes" id="UP000239494">
    <property type="component" value="Unassembled WGS sequence"/>
</dbReference>
<dbReference type="OrthoDB" id="264773at2"/>
<gene>
    <name evidence="9" type="ORF">CLV43_105512</name>
</gene>
<dbReference type="InterPro" id="IPR012291">
    <property type="entry name" value="CBM2_carb-bd_dom_sf"/>
</dbReference>
<keyword evidence="10" id="KW-1185">Reference proteome</keyword>
<dbReference type="PROSITE" id="PS00561">
    <property type="entry name" value="CBM2_A"/>
    <property type="match status" value="1"/>
</dbReference>
<dbReference type="FunFam" id="2.60.40.10:FF:001114">
    <property type="entry name" value="Chitinase A1"/>
    <property type="match status" value="1"/>
</dbReference>
<keyword evidence="2" id="KW-0378">Hydrolase</keyword>
<dbReference type="InterPro" id="IPR013783">
    <property type="entry name" value="Ig-like_fold"/>
</dbReference>
<dbReference type="InterPro" id="IPR003961">
    <property type="entry name" value="FN3_dom"/>
</dbReference>
<evidence type="ECO:0000313" key="10">
    <source>
        <dbReference type="Proteomes" id="UP000239494"/>
    </source>
</evidence>
<feature type="domain" description="CBM2" evidence="8">
    <location>
        <begin position="24"/>
        <end position="134"/>
    </location>
</feature>
<feature type="signal peptide" evidence="6">
    <location>
        <begin position="1"/>
        <end position="28"/>
    </location>
</feature>
<accession>A0A2T0T7W7</accession>
<dbReference type="AlphaFoldDB" id="A0A2T0T7W7"/>
<feature type="domain" description="Fibronectin type-III" evidence="7">
    <location>
        <begin position="144"/>
        <end position="229"/>
    </location>
</feature>
<dbReference type="Pfam" id="PF00553">
    <property type="entry name" value="CBM_2"/>
    <property type="match status" value="1"/>
</dbReference>
<evidence type="ECO:0000256" key="5">
    <source>
        <dbReference type="ARBA" id="ARBA00023326"/>
    </source>
</evidence>
<organism evidence="9 10">
    <name type="scientific">Umezawaea tangerina</name>
    <dbReference type="NCBI Taxonomy" id="84725"/>
    <lineage>
        <taxon>Bacteria</taxon>
        <taxon>Bacillati</taxon>
        <taxon>Actinomycetota</taxon>
        <taxon>Actinomycetes</taxon>
        <taxon>Pseudonocardiales</taxon>
        <taxon>Pseudonocardiaceae</taxon>
        <taxon>Umezawaea</taxon>
    </lineage>
</organism>
<dbReference type="SMART" id="SM00637">
    <property type="entry name" value="CBD_II"/>
    <property type="match status" value="1"/>
</dbReference>
<keyword evidence="4" id="KW-0326">Glycosidase</keyword>
<protein>
    <submittedName>
        <fullName evidence="9">Fibronectin type III domain protein</fullName>
    </submittedName>
</protein>
<proteinExistence type="predicted"/>
<evidence type="ECO:0000259" key="7">
    <source>
        <dbReference type="PROSITE" id="PS50853"/>
    </source>
</evidence>
<dbReference type="GO" id="GO:0004553">
    <property type="term" value="F:hydrolase activity, hydrolyzing O-glycosyl compounds"/>
    <property type="evidence" value="ECO:0007669"/>
    <property type="project" value="InterPro"/>
</dbReference>
<evidence type="ECO:0000256" key="2">
    <source>
        <dbReference type="ARBA" id="ARBA00022801"/>
    </source>
</evidence>
<dbReference type="PROSITE" id="PS51173">
    <property type="entry name" value="CBM2"/>
    <property type="match status" value="1"/>
</dbReference>
<comment type="caution">
    <text evidence="9">The sequence shown here is derived from an EMBL/GenBank/DDBJ whole genome shotgun (WGS) entry which is preliminary data.</text>
</comment>
<dbReference type="SMART" id="SM00060">
    <property type="entry name" value="FN3"/>
    <property type="match status" value="1"/>
</dbReference>
<evidence type="ECO:0000259" key="8">
    <source>
        <dbReference type="PROSITE" id="PS51173"/>
    </source>
</evidence>
<name>A0A2T0T7W7_9PSEU</name>
<evidence type="ECO:0000256" key="6">
    <source>
        <dbReference type="SAM" id="SignalP"/>
    </source>
</evidence>
<sequence length="674" mass="70801">MRRLSLLALGTAVAVTAGLLVATGSAAAAGPSATYRKVSDWGTGFSGEYAVANAGTTTLTGWKVEFDLPAGSAVGSFWDAAMTRTGDHFTFVDKGWNGTLAPGQTATFGFNGSPGGTAAVPSNCKLNGKACDGSTPDDTTAPSAPQTFRSTAKTANTVSLAWNASTDNVGVTGYEVYRDGIPATTTTTTTATVEGLSPETTYSFAVKAKDAAGNLSAASAAVSVKTDAGSQPPAGWHPPYLSVGTVYEPFDGTDRFFNKVKPRFPAGKNVDYGYLYLNGGAQISEWHSRTERLAGKSKANGLTPVFVVYAMGGNSDQPSVMWSNLQSSSYVNQVFGGLKDIAQTATNIMGSGKVGYVVEPDTLGYLLQQYAGSYGGDPDRMPAATSGAYDSGALVRGVDPDFPNTLTGFVKAVNYSLKKHTPNGFLGWQLNLWAASGAPGNGIVHSTEAFGFEAGKQRIVDNARANAAFALKAGVGYAADFTSIDKYGLDAMCAEPGQAGDPARAVWFWNNDLWNNYLLFAKTLKQTLSLPVVLWQVPVGHINGTTRPSPTEYNGSGAFPVLPNQSQQCEDSASTFFFGDTFTATGNRLEYFSRNEWRDPKLTVNGTAVTWGSHFQEAADAGVVSILMGAGVGTATRGVPQPGNTSAVPVDAPTDGYYWITRVQEYYARPVPVG</sequence>
<dbReference type="SUPFAM" id="SSF49265">
    <property type="entry name" value="Fibronectin type III"/>
    <property type="match status" value="1"/>
</dbReference>
<evidence type="ECO:0000313" key="9">
    <source>
        <dbReference type="EMBL" id="PRY41753.1"/>
    </source>
</evidence>
<dbReference type="Gene3D" id="2.60.40.290">
    <property type="match status" value="1"/>
</dbReference>
<dbReference type="InterPro" id="IPR018366">
    <property type="entry name" value="CBM2_CS"/>
</dbReference>
<dbReference type="GO" id="GO:0000272">
    <property type="term" value="P:polysaccharide catabolic process"/>
    <property type="evidence" value="ECO:0007669"/>
    <property type="project" value="UniProtKB-KW"/>
</dbReference>
<dbReference type="PROSITE" id="PS50853">
    <property type="entry name" value="FN3"/>
    <property type="match status" value="1"/>
</dbReference>
<feature type="chain" id="PRO_5015547945" evidence="6">
    <location>
        <begin position="29"/>
        <end position="674"/>
    </location>
</feature>
<dbReference type="Gene3D" id="2.60.40.10">
    <property type="entry name" value="Immunoglobulins"/>
    <property type="match status" value="1"/>
</dbReference>
<evidence type="ECO:0000256" key="3">
    <source>
        <dbReference type="ARBA" id="ARBA00023277"/>
    </source>
</evidence>
<evidence type="ECO:0000256" key="4">
    <source>
        <dbReference type="ARBA" id="ARBA00023295"/>
    </source>
</evidence>
<evidence type="ECO:0000256" key="1">
    <source>
        <dbReference type="ARBA" id="ARBA00022729"/>
    </source>
</evidence>
<keyword evidence="3" id="KW-0119">Carbohydrate metabolism</keyword>
<dbReference type="CDD" id="cd00063">
    <property type="entry name" value="FN3"/>
    <property type="match status" value="1"/>
</dbReference>
<dbReference type="InterPro" id="IPR036116">
    <property type="entry name" value="FN3_sf"/>
</dbReference>
<dbReference type="SUPFAM" id="SSF49384">
    <property type="entry name" value="Carbohydrate-binding domain"/>
    <property type="match status" value="1"/>
</dbReference>
<dbReference type="EMBL" id="PVTF01000005">
    <property type="protein sequence ID" value="PRY41753.1"/>
    <property type="molecule type" value="Genomic_DNA"/>
</dbReference>
<dbReference type="RefSeq" id="WP_106188735.1">
    <property type="nucleotide sequence ID" value="NZ_PVTF01000005.1"/>
</dbReference>
<dbReference type="Pfam" id="PF00041">
    <property type="entry name" value="fn3"/>
    <property type="match status" value="1"/>
</dbReference>
<dbReference type="InterPro" id="IPR008965">
    <property type="entry name" value="CBM2/CBM3_carb-bd_dom_sf"/>
</dbReference>